<keyword evidence="7" id="KW-1185">Reference proteome</keyword>
<dbReference type="Gene3D" id="3.90.1590.10">
    <property type="entry name" value="glutathione-dependent formaldehyde- activating enzyme (gfa)"/>
    <property type="match status" value="2"/>
</dbReference>
<accession>A0A1T3CTH4</accession>
<name>A0A1T3CTH4_9HYPO</name>
<keyword evidence="4" id="KW-0456">Lyase</keyword>
<proteinExistence type="inferred from homology"/>
<keyword evidence="3" id="KW-0862">Zinc</keyword>
<comment type="similarity">
    <text evidence="1">Belongs to the Gfa family.</text>
</comment>
<gene>
    <name evidence="6" type="ORF">A0O28_0027120</name>
</gene>
<reference evidence="6 7" key="1">
    <citation type="submission" date="2016-04" db="EMBL/GenBank/DDBJ databases">
        <title>Multiple horizontal gene transfer events from other fungi enriched the ability of the initially mycotrophic fungus Trichoderma (Ascomycota) to feed on dead plant biomass.</title>
        <authorList>
            <person name="Atanasova L."/>
            <person name="Chenthamara K."/>
            <person name="Zhang J."/>
            <person name="Grujic M."/>
            <person name="Henrissat B."/>
            <person name="Kuo A."/>
            <person name="Aertz A."/>
            <person name="Salamov A."/>
            <person name="Lipzen A."/>
            <person name="Labutti K."/>
            <person name="Barry K."/>
            <person name="Miao Y."/>
            <person name="Rahimi M.J."/>
            <person name="Shen Q."/>
            <person name="Grigoriev I.V."/>
            <person name="Kubicek C.P."/>
            <person name="Druzhinina I.S."/>
        </authorList>
    </citation>
    <scope>NUCLEOTIDE SEQUENCE [LARGE SCALE GENOMIC DNA]</scope>
    <source>
        <strain evidence="6 7">NJAU 4742</strain>
    </source>
</reference>
<protein>
    <submittedName>
        <fullName evidence="6">Glutathione-dependent formaldehyde-activating, GFA</fullName>
    </submittedName>
</protein>
<comment type="caution">
    <text evidence="6">The sequence shown here is derived from an EMBL/GenBank/DDBJ whole genome shotgun (WGS) entry which is preliminary data.</text>
</comment>
<dbReference type="AlphaFoldDB" id="A0A1T3CTH4"/>
<evidence type="ECO:0000313" key="7">
    <source>
        <dbReference type="Proteomes" id="UP000191004"/>
    </source>
</evidence>
<dbReference type="PANTHER" id="PTHR33337:SF31">
    <property type="entry name" value="DUF636 DOMAIN PROTEIN (AFU_ORTHOLOGUE AFUA_2G12650)"/>
    <property type="match status" value="1"/>
</dbReference>
<evidence type="ECO:0000256" key="1">
    <source>
        <dbReference type="ARBA" id="ARBA00005495"/>
    </source>
</evidence>
<keyword evidence="2" id="KW-0479">Metal-binding</keyword>
<dbReference type="InterPro" id="IPR006913">
    <property type="entry name" value="CENP-V/GFA"/>
</dbReference>
<dbReference type="InterPro" id="IPR011057">
    <property type="entry name" value="Mss4-like_sf"/>
</dbReference>
<evidence type="ECO:0000313" key="6">
    <source>
        <dbReference type="EMBL" id="OPB44394.1"/>
    </source>
</evidence>
<dbReference type="GO" id="GO:0016846">
    <property type="term" value="F:carbon-sulfur lyase activity"/>
    <property type="evidence" value="ECO:0007669"/>
    <property type="project" value="InterPro"/>
</dbReference>
<dbReference type="GO" id="GO:0046872">
    <property type="term" value="F:metal ion binding"/>
    <property type="evidence" value="ECO:0007669"/>
    <property type="project" value="UniProtKB-KW"/>
</dbReference>
<evidence type="ECO:0000256" key="4">
    <source>
        <dbReference type="ARBA" id="ARBA00023239"/>
    </source>
</evidence>
<dbReference type="OrthoDB" id="5422068at2759"/>
<evidence type="ECO:0000256" key="3">
    <source>
        <dbReference type="ARBA" id="ARBA00022833"/>
    </source>
</evidence>
<dbReference type="Proteomes" id="UP000191004">
    <property type="component" value="Unassembled WGS sequence"/>
</dbReference>
<evidence type="ECO:0000259" key="5">
    <source>
        <dbReference type="PROSITE" id="PS51891"/>
    </source>
</evidence>
<dbReference type="EMBL" id="LVVK01000007">
    <property type="protein sequence ID" value="OPB44394.1"/>
    <property type="molecule type" value="Genomic_DNA"/>
</dbReference>
<dbReference type="PROSITE" id="PS51891">
    <property type="entry name" value="CENP_V_GFA"/>
    <property type="match status" value="1"/>
</dbReference>
<dbReference type="SUPFAM" id="SSF51316">
    <property type="entry name" value="Mss4-like"/>
    <property type="match status" value="2"/>
</dbReference>
<feature type="domain" description="CENP-V/GFA" evidence="5">
    <location>
        <begin position="11"/>
        <end position="153"/>
    </location>
</feature>
<dbReference type="PANTHER" id="PTHR33337">
    <property type="entry name" value="GFA DOMAIN-CONTAINING PROTEIN"/>
    <property type="match status" value="1"/>
</dbReference>
<organism evidence="6 7">
    <name type="scientific">Trichoderma guizhouense</name>
    <dbReference type="NCBI Taxonomy" id="1491466"/>
    <lineage>
        <taxon>Eukaryota</taxon>
        <taxon>Fungi</taxon>
        <taxon>Dikarya</taxon>
        <taxon>Ascomycota</taxon>
        <taxon>Pezizomycotina</taxon>
        <taxon>Sordariomycetes</taxon>
        <taxon>Hypocreomycetidae</taxon>
        <taxon>Hypocreales</taxon>
        <taxon>Hypocreaceae</taxon>
        <taxon>Trichoderma</taxon>
    </lineage>
</organism>
<sequence>MADSSIETKTLEAKCLCGSVHFTVDIPTASLPLSLYLCHCSLCRFTTGAPCIFHAQLGEGIKPNFIAPSSEKSLTTYSIKGADCTYDFCSTCGCHIAGVALDRGEWTVATSIFTDHGPDNFKLTSHTFSESAKDKGLAQILTHLGDQKLPDWNPPKDDPRAKVVEAKPEVGEDGQDRLRAECHCGGVSFTIKRPTQEVLDHEIVRGCVSPVDPTKWIASFDMCSDCRLSNGTHLVGWAFLPLSHCEPKINSDLKFGTMKVYESSPGVQRCFCGTCGATIFYGNDPRKLQGPGNWQIMDLATGILRAPEGAMAENWLTWRSNLAWTDSGKRFDTAFTSGLEKGMKEYVVKTNGKDVSLSIDF</sequence>
<evidence type="ECO:0000256" key="2">
    <source>
        <dbReference type="ARBA" id="ARBA00022723"/>
    </source>
</evidence>
<dbReference type="Pfam" id="PF04828">
    <property type="entry name" value="GFA"/>
    <property type="match status" value="1"/>
</dbReference>